<dbReference type="SUPFAM" id="SSF53335">
    <property type="entry name" value="S-adenosyl-L-methionine-dependent methyltransferases"/>
    <property type="match status" value="1"/>
</dbReference>
<evidence type="ECO:0000259" key="1">
    <source>
        <dbReference type="Pfam" id="PF13649"/>
    </source>
</evidence>
<accession>A0ABS8YK89</accession>
<protein>
    <submittedName>
        <fullName evidence="2">Methyltransferase domain-containing protein</fullName>
    </submittedName>
</protein>
<evidence type="ECO:0000313" key="2">
    <source>
        <dbReference type="EMBL" id="MCE5171599.1"/>
    </source>
</evidence>
<evidence type="ECO:0000313" key="3">
    <source>
        <dbReference type="Proteomes" id="UP001199916"/>
    </source>
</evidence>
<dbReference type="GO" id="GO:0008168">
    <property type="term" value="F:methyltransferase activity"/>
    <property type="evidence" value="ECO:0007669"/>
    <property type="project" value="UniProtKB-KW"/>
</dbReference>
<organism evidence="2 3">
    <name type="scientific">Paenibacillus profundus</name>
    <dbReference type="NCBI Taxonomy" id="1173085"/>
    <lineage>
        <taxon>Bacteria</taxon>
        <taxon>Bacillati</taxon>
        <taxon>Bacillota</taxon>
        <taxon>Bacilli</taxon>
        <taxon>Bacillales</taxon>
        <taxon>Paenibacillaceae</taxon>
        <taxon>Paenibacillus</taxon>
    </lineage>
</organism>
<sequence length="237" mass="26335">MNHSQSPMSWDDPDVHRYVETISIKIPGYHLLYDMTDRLMTAQLQSGNDPAEVLIVGAGGGQEIITFGSRHESWLFTGLDPSARMLDVAQLRVDRATLGHRVSFIEGTIARLAQAQRYDAATCMLVLHFVQGLLQKRELLCRIAEHLKPGAPLFLASLNGNPNSEAFAVQMLAWKSHMLEHGIPLQEWEQFADSIGHGSDPVPASMVAELLEEAGFTQVTRYFGSYLIDGWFAVKAE</sequence>
<comment type="caution">
    <text evidence="2">The sequence shown here is derived from an EMBL/GenBank/DDBJ whole genome shotgun (WGS) entry which is preliminary data.</text>
</comment>
<dbReference type="RefSeq" id="WP_233698021.1">
    <property type="nucleotide sequence ID" value="NZ_JAJNBZ010000019.1"/>
</dbReference>
<keyword evidence="2" id="KW-0808">Transferase</keyword>
<dbReference type="EMBL" id="JAJNBZ010000019">
    <property type="protein sequence ID" value="MCE5171599.1"/>
    <property type="molecule type" value="Genomic_DNA"/>
</dbReference>
<dbReference type="InterPro" id="IPR029063">
    <property type="entry name" value="SAM-dependent_MTases_sf"/>
</dbReference>
<gene>
    <name evidence="2" type="ORF">LQV63_20130</name>
</gene>
<keyword evidence="2" id="KW-0489">Methyltransferase</keyword>
<keyword evidence="3" id="KW-1185">Reference proteome</keyword>
<feature type="domain" description="Methyltransferase" evidence="1">
    <location>
        <begin position="53"/>
        <end position="150"/>
    </location>
</feature>
<dbReference type="GO" id="GO:0032259">
    <property type="term" value="P:methylation"/>
    <property type="evidence" value="ECO:0007669"/>
    <property type="project" value="UniProtKB-KW"/>
</dbReference>
<proteinExistence type="predicted"/>
<dbReference type="PANTHER" id="PTHR43464:SF58">
    <property type="entry name" value="BLR7975 PROTEIN"/>
    <property type="match status" value="1"/>
</dbReference>
<dbReference type="InterPro" id="IPR041698">
    <property type="entry name" value="Methyltransf_25"/>
</dbReference>
<reference evidence="2 3" key="1">
    <citation type="submission" date="2021-11" db="EMBL/GenBank/DDBJ databases">
        <title>Draft genome sequence of Paenibacillus profundus YoMME, a new Gram-positive bacteria with exoelectrogenic properties.</title>
        <authorList>
            <person name="Hubenova Y."/>
            <person name="Hubenova E."/>
            <person name="Manasiev Y."/>
            <person name="Peykov S."/>
            <person name="Mitov M."/>
        </authorList>
    </citation>
    <scope>NUCLEOTIDE SEQUENCE [LARGE SCALE GENOMIC DNA]</scope>
    <source>
        <strain evidence="2 3">YoMME</strain>
    </source>
</reference>
<dbReference type="Pfam" id="PF13649">
    <property type="entry name" value="Methyltransf_25"/>
    <property type="match status" value="1"/>
</dbReference>
<name>A0ABS8YK89_9BACL</name>
<dbReference type="Gene3D" id="3.40.50.150">
    <property type="entry name" value="Vaccinia Virus protein VP39"/>
    <property type="match status" value="1"/>
</dbReference>
<dbReference type="PANTHER" id="PTHR43464">
    <property type="entry name" value="METHYLTRANSFERASE"/>
    <property type="match status" value="1"/>
</dbReference>
<dbReference type="Proteomes" id="UP001199916">
    <property type="component" value="Unassembled WGS sequence"/>
</dbReference>